<proteinExistence type="predicted"/>
<keyword evidence="3" id="KW-0808">Transferase</keyword>
<keyword evidence="4" id="KW-1185">Reference proteome</keyword>
<dbReference type="GO" id="GO:0008168">
    <property type="term" value="F:methyltransferase activity"/>
    <property type="evidence" value="ECO:0007669"/>
    <property type="project" value="UniProtKB-KW"/>
</dbReference>
<keyword evidence="3" id="KW-0489">Methyltransferase</keyword>
<dbReference type="AlphaFoldDB" id="A0A8H5PSY2"/>
<name>A0A8H5PSY2_GIBSU</name>
<dbReference type="RefSeq" id="XP_036536858.1">
    <property type="nucleotide sequence ID" value="XM_036686002.1"/>
</dbReference>
<dbReference type="EMBL" id="JAAOAV010000099">
    <property type="protein sequence ID" value="KAF5602621.1"/>
    <property type="molecule type" value="Genomic_DNA"/>
</dbReference>
<feature type="domain" description="PD-(D/E)XK nuclease-like" evidence="2">
    <location>
        <begin position="253"/>
        <end position="516"/>
    </location>
</feature>
<dbReference type="OrthoDB" id="5244165at2759"/>
<sequence>MSNTTPKFNAHVVSMNDLHHFRNVVDWLDAIVPNPELTKPNNRLPQPRVVATKRRHPMTTPPPSNSSSHNQRASSPTKRQRLDYTNEYGSETGDVSEGVWVEEMEMGDETPRSNINQARPHLPPIPFRGFDAPSITPLRSNSMASGSSCQSPSVTGSEKSSARGRRKRSPVKSANGLWVLDLPVISVRMGDNPAEFLPTDVKDLFTSIDDIVEDHIRVFPSEIREDVEAIIPRAKKKNDWFRPTQVASQQSATEDEMSFPRSRKPKSALEVALHELDFLRDVVNTAQDCKDYTRAEVSWNIQVHQPLLQHALAAYATVQVEPSLTARILSPFSAATSGRGGGNVIENKMIDFCLTLWLNDGKPHRLLDERNAKAAPADLKLISAIADKVWSQPSDAQSVNQTGYPPLQFAPIACNIETKTSSVQQDGELQLSVWTAAWYQRMNMLVPARIAQHGIITLPLLYIIGHDWKLSFACWRGNRIEIMGPLALGDTTTLLGTYTIVAVLRKIGDWITTVYRDWIEKMFLQE</sequence>
<dbReference type="Proteomes" id="UP000547976">
    <property type="component" value="Unassembled WGS sequence"/>
</dbReference>
<dbReference type="Pfam" id="PF20516">
    <property type="entry name" value="PDDEXK_12"/>
    <property type="match status" value="1"/>
</dbReference>
<feature type="region of interest" description="Disordered" evidence="1">
    <location>
        <begin position="241"/>
        <end position="261"/>
    </location>
</feature>
<dbReference type="GO" id="GO:0032259">
    <property type="term" value="P:methylation"/>
    <property type="evidence" value="ECO:0007669"/>
    <property type="project" value="UniProtKB-KW"/>
</dbReference>
<feature type="compositionally biased region" description="Polar residues" evidence="1">
    <location>
        <begin position="137"/>
        <end position="159"/>
    </location>
</feature>
<gene>
    <name evidence="3" type="ORF">FSUBG_7672</name>
</gene>
<dbReference type="InterPro" id="IPR046797">
    <property type="entry name" value="PDDEXK_12"/>
</dbReference>
<evidence type="ECO:0000256" key="1">
    <source>
        <dbReference type="SAM" id="MobiDB-lite"/>
    </source>
</evidence>
<reference evidence="3 4" key="1">
    <citation type="submission" date="2020-05" db="EMBL/GenBank/DDBJ databases">
        <title>Identification and distribution of gene clusters putatively required for synthesis of sphingolipid metabolism inhibitors in phylogenetically diverse species of the filamentous fungus Fusarium.</title>
        <authorList>
            <person name="Kim H.-S."/>
            <person name="Busman M."/>
            <person name="Brown D.W."/>
            <person name="Divon H."/>
            <person name="Uhlig S."/>
            <person name="Proctor R.H."/>
        </authorList>
    </citation>
    <scope>NUCLEOTIDE SEQUENCE [LARGE SCALE GENOMIC DNA]</scope>
    <source>
        <strain evidence="3 4">NRRL 66333</strain>
    </source>
</reference>
<evidence type="ECO:0000259" key="2">
    <source>
        <dbReference type="Pfam" id="PF20516"/>
    </source>
</evidence>
<evidence type="ECO:0000313" key="3">
    <source>
        <dbReference type="EMBL" id="KAF5602621.1"/>
    </source>
</evidence>
<organism evidence="3 4">
    <name type="scientific">Gibberella subglutinans</name>
    <name type="common">Fusarium subglutinans</name>
    <dbReference type="NCBI Taxonomy" id="42677"/>
    <lineage>
        <taxon>Eukaryota</taxon>
        <taxon>Fungi</taxon>
        <taxon>Dikarya</taxon>
        <taxon>Ascomycota</taxon>
        <taxon>Pezizomycotina</taxon>
        <taxon>Sordariomycetes</taxon>
        <taxon>Hypocreomycetidae</taxon>
        <taxon>Hypocreales</taxon>
        <taxon>Nectriaceae</taxon>
        <taxon>Fusarium</taxon>
        <taxon>Fusarium fujikuroi species complex</taxon>
    </lineage>
</organism>
<evidence type="ECO:0000313" key="4">
    <source>
        <dbReference type="Proteomes" id="UP000547976"/>
    </source>
</evidence>
<dbReference type="GeneID" id="59320720"/>
<protein>
    <submittedName>
        <fullName evidence="3">Methyltransferase type 11</fullName>
    </submittedName>
</protein>
<feature type="region of interest" description="Disordered" evidence="1">
    <location>
        <begin position="54"/>
        <end position="170"/>
    </location>
</feature>
<comment type="caution">
    <text evidence="3">The sequence shown here is derived from an EMBL/GenBank/DDBJ whole genome shotgun (WGS) entry which is preliminary data.</text>
</comment>
<accession>A0A8H5PSY2</accession>
<feature type="compositionally biased region" description="Low complexity" evidence="1">
    <location>
        <begin position="65"/>
        <end position="75"/>
    </location>
</feature>